<gene>
    <name evidence="8" type="primary">LOC105179510</name>
</gene>
<keyword evidence="3" id="KW-0949">S-adenosyl-L-methionine</keyword>
<evidence type="ECO:0000313" key="8">
    <source>
        <dbReference type="RefSeq" id="XP_011101458.1"/>
    </source>
</evidence>
<feature type="domain" description="O-methyltransferase dimerisation" evidence="6">
    <location>
        <begin position="14"/>
        <end position="104"/>
    </location>
</feature>
<dbReference type="Proteomes" id="UP000504604">
    <property type="component" value="Unplaced"/>
</dbReference>
<protein>
    <submittedName>
        <fullName evidence="8">Flavone 3'-O-methyltransferase 1</fullName>
    </submittedName>
</protein>
<dbReference type="GO" id="GO:0032259">
    <property type="term" value="P:methylation"/>
    <property type="evidence" value="ECO:0007669"/>
    <property type="project" value="UniProtKB-KW"/>
</dbReference>
<dbReference type="InterPro" id="IPR036390">
    <property type="entry name" value="WH_DNA-bd_sf"/>
</dbReference>
<dbReference type="Pfam" id="PF08100">
    <property type="entry name" value="Dimerisation"/>
    <property type="match status" value="1"/>
</dbReference>
<dbReference type="SUPFAM" id="SSF53335">
    <property type="entry name" value="S-adenosyl-L-methionine-dependent methyltransferases"/>
    <property type="match status" value="1"/>
</dbReference>
<evidence type="ECO:0000256" key="2">
    <source>
        <dbReference type="ARBA" id="ARBA00022679"/>
    </source>
</evidence>
<dbReference type="InterPro" id="IPR012967">
    <property type="entry name" value="COMT_dimerisation"/>
</dbReference>
<name>A0A6I9UPJ5_SESIN</name>
<dbReference type="KEGG" id="sind:105179510"/>
<reference evidence="8" key="1">
    <citation type="submission" date="2025-08" db="UniProtKB">
        <authorList>
            <consortium name="RefSeq"/>
        </authorList>
    </citation>
    <scope>IDENTIFICATION</scope>
</reference>
<dbReference type="InterPro" id="IPR016461">
    <property type="entry name" value="COMT-like"/>
</dbReference>
<comment type="similarity">
    <text evidence="4">Belongs to the class I-like SAM-binding methyltransferase superfamily. Cation-independent O-methyltransferase family. COMT subfamily.</text>
</comment>
<evidence type="ECO:0000256" key="3">
    <source>
        <dbReference type="ARBA" id="ARBA00022691"/>
    </source>
</evidence>
<dbReference type="PROSITE" id="PS51683">
    <property type="entry name" value="SAM_OMT_II"/>
    <property type="match status" value="1"/>
</dbReference>
<keyword evidence="2" id="KW-0808">Transferase</keyword>
<dbReference type="PANTHER" id="PTHR11746">
    <property type="entry name" value="O-METHYLTRANSFERASE"/>
    <property type="match status" value="1"/>
</dbReference>
<dbReference type="SUPFAM" id="SSF46785">
    <property type="entry name" value="Winged helix' DNA-binding domain"/>
    <property type="match status" value="1"/>
</dbReference>
<proteinExistence type="inferred from homology"/>
<organism evidence="7 8">
    <name type="scientific">Sesamum indicum</name>
    <name type="common">Oriental sesame</name>
    <name type="synonym">Sesamum orientale</name>
    <dbReference type="NCBI Taxonomy" id="4182"/>
    <lineage>
        <taxon>Eukaryota</taxon>
        <taxon>Viridiplantae</taxon>
        <taxon>Streptophyta</taxon>
        <taxon>Embryophyta</taxon>
        <taxon>Tracheophyta</taxon>
        <taxon>Spermatophyta</taxon>
        <taxon>Magnoliopsida</taxon>
        <taxon>eudicotyledons</taxon>
        <taxon>Gunneridae</taxon>
        <taxon>Pentapetalae</taxon>
        <taxon>asterids</taxon>
        <taxon>lamiids</taxon>
        <taxon>Lamiales</taxon>
        <taxon>Pedaliaceae</taxon>
        <taxon>Sesamum</taxon>
    </lineage>
</organism>
<keyword evidence="7" id="KW-1185">Reference proteome</keyword>
<dbReference type="AlphaFoldDB" id="A0A6I9UPJ5"/>
<dbReference type="InterPro" id="IPR029063">
    <property type="entry name" value="SAM-dependent_MTases_sf"/>
</dbReference>
<dbReference type="RefSeq" id="XP_011101458.1">
    <property type="nucleotide sequence ID" value="XM_011103156.2"/>
</dbReference>
<evidence type="ECO:0000313" key="7">
    <source>
        <dbReference type="Proteomes" id="UP000504604"/>
    </source>
</evidence>
<dbReference type="GeneID" id="105179510"/>
<accession>A0A6I9UPJ5</accession>
<evidence type="ECO:0000256" key="1">
    <source>
        <dbReference type="ARBA" id="ARBA00022603"/>
    </source>
</evidence>
<dbReference type="Gene3D" id="1.10.10.10">
    <property type="entry name" value="Winged helix-like DNA-binding domain superfamily/Winged helix DNA-binding domain"/>
    <property type="match status" value="1"/>
</dbReference>
<dbReference type="GO" id="GO:0008171">
    <property type="term" value="F:O-methyltransferase activity"/>
    <property type="evidence" value="ECO:0007669"/>
    <property type="project" value="InterPro"/>
</dbReference>
<dbReference type="InParanoid" id="A0A6I9UPJ5"/>
<dbReference type="InterPro" id="IPR036388">
    <property type="entry name" value="WH-like_DNA-bd_sf"/>
</dbReference>
<dbReference type="FunCoup" id="A0A6I9UPJ5">
    <property type="interactions" value="377"/>
</dbReference>
<dbReference type="InterPro" id="IPR001077">
    <property type="entry name" value="COMT_C"/>
</dbReference>
<dbReference type="PIRSF" id="PIRSF005739">
    <property type="entry name" value="O-mtase"/>
    <property type="match status" value="1"/>
</dbReference>
<feature type="domain" description="O-methyltransferase C-terminal" evidence="5">
    <location>
        <begin position="127"/>
        <end position="335"/>
    </location>
</feature>
<dbReference type="Pfam" id="PF00891">
    <property type="entry name" value="Methyltransf_2"/>
    <property type="match status" value="1"/>
</dbReference>
<dbReference type="OrthoDB" id="1606438at2759"/>
<keyword evidence="1" id="KW-0489">Methyltransferase</keyword>
<dbReference type="Gene3D" id="3.40.50.150">
    <property type="entry name" value="Vaccinia Virus protein VP39"/>
    <property type="match status" value="1"/>
</dbReference>
<dbReference type="CDD" id="cd02440">
    <property type="entry name" value="AdoMet_MTases"/>
    <property type="match status" value="1"/>
</dbReference>
<evidence type="ECO:0000259" key="6">
    <source>
        <dbReference type="Pfam" id="PF08100"/>
    </source>
</evidence>
<evidence type="ECO:0000256" key="4">
    <source>
        <dbReference type="ARBA" id="ARBA00034481"/>
    </source>
</evidence>
<sequence length="354" mass="38826">MENSQTNSPTTAIMELANMISVPMALNAVVRLNVADAIWQGGSNNPLSAAEILSAAAVGPGGDAENLQRILRLLTSFGVFEEHLNADATKRRYSLTEVGKTLATDENGLSYGAYVLQHHQDALMRAWTLVHEAVLDPSSEPFVKANGEGAYSYYGKKPEMNELMLKAMSGVSVPFMKAFLNSYDGFQGVGTLVDVGGSAGDCLRMIMSKNPSIKKGVNFDLPEVVEKAPKIPGVEHVGGDLLKTIPSAVDIFMKWILTTWTDDECKHILKNCHDALPPGGKVVACEPVLPNHTDNSHRSRALLEGDIFVMTIYRSKGKHRTEMEYRELGIAAGFRYFKAKILLDQFYTVLEFQK</sequence>
<dbReference type="GO" id="GO:0046983">
    <property type="term" value="F:protein dimerization activity"/>
    <property type="evidence" value="ECO:0007669"/>
    <property type="project" value="InterPro"/>
</dbReference>
<evidence type="ECO:0000259" key="5">
    <source>
        <dbReference type="Pfam" id="PF00891"/>
    </source>
</evidence>